<dbReference type="SUPFAM" id="SSF47413">
    <property type="entry name" value="lambda repressor-like DNA-binding domains"/>
    <property type="match status" value="1"/>
</dbReference>
<dbReference type="InterPro" id="IPR001387">
    <property type="entry name" value="Cro/C1-type_HTH"/>
</dbReference>
<dbReference type="SUPFAM" id="SSF51306">
    <property type="entry name" value="LexA/Signal peptidase"/>
    <property type="match status" value="1"/>
</dbReference>
<dbReference type="Pfam" id="PF13443">
    <property type="entry name" value="HTH_26"/>
    <property type="match status" value="1"/>
</dbReference>
<dbReference type="CDD" id="cd00093">
    <property type="entry name" value="HTH_XRE"/>
    <property type="match status" value="1"/>
</dbReference>
<protein>
    <submittedName>
        <fullName evidence="2">Helix-turn-helix domain-containing protein</fullName>
    </submittedName>
</protein>
<dbReference type="InterPro" id="IPR010982">
    <property type="entry name" value="Lambda_DNA-bd_dom_sf"/>
</dbReference>
<organism evidence="2 3">
    <name type="scientific">Aeromonas veronii</name>
    <dbReference type="NCBI Taxonomy" id="654"/>
    <lineage>
        <taxon>Bacteria</taxon>
        <taxon>Pseudomonadati</taxon>
        <taxon>Pseudomonadota</taxon>
        <taxon>Gammaproteobacteria</taxon>
        <taxon>Aeromonadales</taxon>
        <taxon>Aeromonadaceae</taxon>
        <taxon>Aeromonas</taxon>
    </lineage>
</organism>
<reference evidence="2" key="1">
    <citation type="submission" date="2022-08" db="EMBL/GenBank/DDBJ databases">
        <title>A global survey of hypervirulent Aeromonas hydrophila identified this emerging pathogen in farmed fish in the lower Mekong River basin.</title>
        <authorList>
            <person name="Xu T."/>
            <person name="Rasmussen-Ivey C.R."/>
            <person name="Moen F.S."/>
            <person name="Fernandez Bravo A."/>
            <person name="Lamy B."/>
            <person name="Beaz-Hidalgo R."/>
            <person name="Khan C.D."/>
            <person name="Castro Escarpulli G."/>
            <person name="Yasin I.S.M."/>
            <person name="Figueras M.J."/>
            <person name="Azzam Sayuti M."/>
            <person name="Karim M.M."/>
            <person name="Alam K.M."/>
            <person name="Le T.T.T."/>
            <person name="Thao N.H.P."/>
            <person name="Addo S."/>
            <person name="Duodu S."/>
            <person name="Ali S."/>
            <person name="Mey S."/>
            <person name="Somony T."/>
            <person name="Liles M.R."/>
        </authorList>
    </citation>
    <scope>NUCLEOTIDE SEQUENCE</scope>
    <source>
        <strain evidence="2">0.14</strain>
    </source>
</reference>
<dbReference type="Proteomes" id="UP001204061">
    <property type="component" value="Unassembled WGS sequence"/>
</dbReference>
<sequence>MNGDPLTITTALDLVHESNVGEVMKNFAERLEARMKEMGVTPADLSRKSGVSKAVISRMLNEPGREIRASSLMSIGKALRVDPVWLFLGRSADSLISDIESGPGLVPVWSMADLQKDHISDAWPHAKKEKTLATERDGHIFALEADDDQLKESGIINGVLCLVDLADTTPEHGDIMLVKILSSEQFRLLRAIKGLDCWRYGVDDPRVGSLTAKELVTLGKVVEVRR</sequence>
<name>A0AAW5MG94_AERVE</name>
<dbReference type="GO" id="GO:0003677">
    <property type="term" value="F:DNA binding"/>
    <property type="evidence" value="ECO:0007669"/>
    <property type="project" value="InterPro"/>
</dbReference>
<dbReference type="PROSITE" id="PS50943">
    <property type="entry name" value="HTH_CROC1"/>
    <property type="match status" value="1"/>
</dbReference>
<dbReference type="EMBL" id="JANLFC010000080">
    <property type="protein sequence ID" value="MCR4450757.1"/>
    <property type="molecule type" value="Genomic_DNA"/>
</dbReference>
<accession>A0AAW5MG94</accession>
<feature type="domain" description="HTH cro/C1-type" evidence="1">
    <location>
        <begin position="31"/>
        <end position="86"/>
    </location>
</feature>
<evidence type="ECO:0000313" key="2">
    <source>
        <dbReference type="EMBL" id="MCR4450757.1"/>
    </source>
</evidence>
<proteinExistence type="predicted"/>
<evidence type="ECO:0000313" key="3">
    <source>
        <dbReference type="Proteomes" id="UP001204061"/>
    </source>
</evidence>
<dbReference type="SMART" id="SM00530">
    <property type="entry name" value="HTH_XRE"/>
    <property type="match status" value="1"/>
</dbReference>
<dbReference type="Gene3D" id="1.10.260.40">
    <property type="entry name" value="lambda repressor-like DNA-binding domains"/>
    <property type="match status" value="1"/>
</dbReference>
<gene>
    <name evidence="2" type="ORF">NS965_20445</name>
</gene>
<dbReference type="InterPro" id="IPR036286">
    <property type="entry name" value="LexA/Signal_pep-like_sf"/>
</dbReference>
<evidence type="ECO:0000259" key="1">
    <source>
        <dbReference type="PROSITE" id="PS50943"/>
    </source>
</evidence>
<comment type="caution">
    <text evidence="2">The sequence shown here is derived from an EMBL/GenBank/DDBJ whole genome shotgun (WGS) entry which is preliminary data.</text>
</comment>
<dbReference type="Gene3D" id="2.10.109.10">
    <property type="entry name" value="Umud Fragment, subunit A"/>
    <property type="match status" value="1"/>
</dbReference>
<dbReference type="RefSeq" id="WP_139401736.1">
    <property type="nucleotide sequence ID" value="NZ_CAWONV010000008.1"/>
</dbReference>
<dbReference type="AlphaFoldDB" id="A0AAW5MG94"/>